<dbReference type="EMBL" id="UOFR01000052">
    <property type="protein sequence ID" value="VAW97678.1"/>
    <property type="molecule type" value="Genomic_DNA"/>
</dbReference>
<accession>A0A3B0ZW01</accession>
<evidence type="ECO:0008006" key="3">
    <source>
        <dbReference type="Google" id="ProtNLM"/>
    </source>
</evidence>
<keyword evidence="1" id="KW-1133">Transmembrane helix</keyword>
<keyword evidence="1" id="KW-0812">Transmembrane</keyword>
<feature type="transmembrane region" description="Helical" evidence="1">
    <location>
        <begin position="6"/>
        <end position="27"/>
    </location>
</feature>
<feature type="transmembrane region" description="Helical" evidence="1">
    <location>
        <begin position="39"/>
        <end position="59"/>
    </location>
</feature>
<proteinExistence type="predicted"/>
<dbReference type="AlphaFoldDB" id="A0A3B0ZW01"/>
<evidence type="ECO:0000256" key="1">
    <source>
        <dbReference type="SAM" id="Phobius"/>
    </source>
</evidence>
<keyword evidence="1" id="KW-0472">Membrane</keyword>
<organism evidence="2">
    <name type="scientific">hydrothermal vent metagenome</name>
    <dbReference type="NCBI Taxonomy" id="652676"/>
    <lineage>
        <taxon>unclassified sequences</taxon>
        <taxon>metagenomes</taxon>
        <taxon>ecological metagenomes</taxon>
    </lineage>
</organism>
<protein>
    <recommendedName>
        <fullName evidence="3">Cation/multidrug efflux pump</fullName>
    </recommendedName>
</protein>
<name>A0A3B0ZW01_9ZZZZ</name>
<reference evidence="2" key="1">
    <citation type="submission" date="2018-06" db="EMBL/GenBank/DDBJ databases">
        <authorList>
            <person name="Zhirakovskaya E."/>
        </authorList>
    </citation>
    <scope>NUCLEOTIDE SEQUENCE</scope>
</reference>
<gene>
    <name evidence="2" type="ORF">MNBD_GAMMA21-2178</name>
</gene>
<sequence>MTTIYIGIGIFLVFGAVMLIKGLRRLWRRRLVWGSLQSLSGMLFIAVALLAISIAMNLYSYQAFTDEQLAAEVRIEALGPQYYRVYFIPRDQPAQLFELRGDEWQVDARILKWHGVATLAGLKTVYRFERISGRYRDLKQQRSAQHSVHALASDDGLDLWGWSRKNQQRIPWVDAIYGNAAYMPLTNQAQYKISISSSGLVIRPANSAAQQAIESWK</sequence>
<evidence type="ECO:0000313" key="2">
    <source>
        <dbReference type="EMBL" id="VAW97678.1"/>
    </source>
</evidence>